<dbReference type="Proteomes" id="UP001310022">
    <property type="component" value="Unassembled WGS sequence"/>
</dbReference>
<dbReference type="EMBL" id="BQKE01000001">
    <property type="protein sequence ID" value="GJM59826.1"/>
    <property type="molecule type" value="Genomic_DNA"/>
</dbReference>
<evidence type="ECO:0008006" key="3">
    <source>
        <dbReference type="Google" id="ProtNLM"/>
    </source>
</evidence>
<evidence type="ECO:0000313" key="2">
    <source>
        <dbReference type="Proteomes" id="UP001310022"/>
    </source>
</evidence>
<proteinExistence type="predicted"/>
<organism evidence="1 2">
    <name type="scientific">Persicobacter diffluens</name>
    <dbReference type="NCBI Taxonomy" id="981"/>
    <lineage>
        <taxon>Bacteria</taxon>
        <taxon>Pseudomonadati</taxon>
        <taxon>Bacteroidota</taxon>
        <taxon>Cytophagia</taxon>
        <taxon>Cytophagales</taxon>
        <taxon>Persicobacteraceae</taxon>
        <taxon>Persicobacter</taxon>
    </lineage>
</organism>
<evidence type="ECO:0000313" key="1">
    <source>
        <dbReference type="EMBL" id="GJM59826.1"/>
    </source>
</evidence>
<protein>
    <recommendedName>
        <fullName evidence="3">Tetratricopeptide repeat protein</fullName>
    </recommendedName>
</protein>
<reference evidence="1 2" key="1">
    <citation type="submission" date="2021-12" db="EMBL/GenBank/DDBJ databases">
        <title>Genome sequencing of bacteria with rrn-lacking chromosome and rrn-plasmid.</title>
        <authorList>
            <person name="Anda M."/>
            <person name="Iwasaki W."/>
        </authorList>
    </citation>
    <scope>NUCLEOTIDE SEQUENCE [LARGE SCALE GENOMIC DNA]</scope>
    <source>
        <strain evidence="1 2">NBRC 15940</strain>
    </source>
</reference>
<accession>A0AAN4VTR3</accession>
<gene>
    <name evidence="1" type="ORF">PEDI_03780</name>
</gene>
<sequence>MRTYKSRYGGFSLNRSLVNFLYMRQNIFLLLFVTLSFPAFSGNQINIQKDRRAMRYIEKGLNATYNFEFDLANDYADSLDAYLGEHPTVYLLKARVLFWKQKFVPDANKLETQYVHLLERGMELTLELLAKYPESAEAKFAALTFNGMFAEYWFDEGSSMKAINYGKVLYNYVKEGFGLMDQFPDFYFTTGLYNFYRVKFPQNNPIYRPFMMFFKSGDIELGLEQMAYATENGVFTAVEARQYLFHLQLRYGMDAKSALQQSRYLITHFPNNPYFRCMYLENLAYLEKEDGQRMEMARALTQQNILLYKAPAYTFMARFLSEDNPKDPQVKTYLLEAEKYFLKQEHPSDHGLCVTYIELAKYAEATGNSADFSKYKKLAIKYNKYDIDSRSINAL</sequence>
<dbReference type="AlphaFoldDB" id="A0AAN4VTR3"/>
<name>A0AAN4VTR3_9BACT</name>
<keyword evidence="2" id="KW-1185">Reference proteome</keyword>
<comment type="caution">
    <text evidence="1">The sequence shown here is derived from an EMBL/GenBank/DDBJ whole genome shotgun (WGS) entry which is preliminary data.</text>
</comment>